<evidence type="ECO:0000313" key="2">
    <source>
        <dbReference type="Proteomes" id="UP000541444"/>
    </source>
</evidence>
<dbReference type="EMBL" id="JACGCM010001069">
    <property type="protein sequence ID" value="KAF6161931.1"/>
    <property type="molecule type" value="Genomic_DNA"/>
</dbReference>
<keyword evidence="2" id="KW-1185">Reference proteome</keyword>
<organism evidence="1 2">
    <name type="scientific">Kingdonia uniflora</name>
    <dbReference type="NCBI Taxonomy" id="39325"/>
    <lineage>
        <taxon>Eukaryota</taxon>
        <taxon>Viridiplantae</taxon>
        <taxon>Streptophyta</taxon>
        <taxon>Embryophyta</taxon>
        <taxon>Tracheophyta</taxon>
        <taxon>Spermatophyta</taxon>
        <taxon>Magnoliopsida</taxon>
        <taxon>Ranunculales</taxon>
        <taxon>Circaeasteraceae</taxon>
        <taxon>Kingdonia</taxon>
    </lineage>
</organism>
<protein>
    <submittedName>
        <fullName evidence="1">Uncharacterized protein</fullName>
    </submittedName>
</protein>
<gene>
    <name evidence="1" type="ORF">GIB67_014133</name>
</gene>
<proteinExistence type="predicted"/>
<reference evidence="1 2" key="1">
    <citation type="journal article" date="2020" name="IScience">
        <title>Genome Sequencing of the Endangered Kingdonia uniflora (Circaeasteraceae, Ranunculales) Reveals Potential Mechanisms of Evolutionary Specialization.</title>
        <authorList>
            <person name="Sun Y."/>
            <person name="Deng T."/>
            <person name="Zhang A."/>
            <person name="Moore M.J."/>
            <person name="Landis J.B."/>
            <person name="Lin N."/>
            <person name="Zhang H."/>
            <person name="Zhang X."/>
            <person name="Huang J."/>
            <person name="Zhang X."/>
            <person name="Sun H."/>
            <person name="Wang H."/>
        </authorList>
    </citation>
    <scope>NUCLEOTIDE SEQUENCE [LARGE SCALE GENOMIC DNA]</scope>
    <source>
        <strain evidence="1">TB1705</strain>
        <tissue evidence="1">Leaf</tissue>
    </source>
</reference>
<evidence type="ECO:0000313" key="1">
    <source>
        <dbReference type="EMBL" id="KAF6161931.1"/>
    </source>
</evidence>
<comment type="caution">
    <text evidence="1">The sequence shown here is derived from an EMBL/GenBank/DDBJ whole genome shotgun (WGS) entry which is preliminary data.</text>
</comment>
<sequence>MSLRPFLGIKISYCWRSVVVQWGQYRCSQSRVVTKWYQSRGRLNLKGGGTVTPRLSGY</sequence>
<accession>A0A7J7N3Y7</accession>
<dbReference type="Proteomes" id="UP000541444">
    <property type="component" value="Unassembled WGS sequence"/>
</dbReference>
<dbReference type="AlphaFoldDB" id="A0A7J7N3Y7"/>
<name>A0A7J7N3Y7_9MAGN</name>